<keyword evidence="1" id="KW-0812">Transmembrane</keyword>
<sequence length="196" mass="22147">MKLLIIFLLLLTVVAYTANAVITLSPGDVFIYELSVSHQDELFTYNYTFIINSVNRGTINFTMIVINLNNDTSASETYVFPTTDLKYLPYNGSLFNTENLTFYGYELFKGQNSSVYTGYFLFNGVKIPIKAYYVNGTLDYLNGSYNGYYVQLTLVAHYNQNEQTQVSTTLTNYIVLAIVIIFIVVGVVLLVKIGKI</sequence>
<dbReference type="GeneID" id="66162348"/>
<keyword evidence="1" id="KW-1133">Transmembrane helix</keyword>
<evidence type="ECO:0000256" key="1">
    <source>
        <dbReference type="SAM" id="Phobius"/>
    </source>
</evidence>
<protein>
    <submittedName>
        <fullName evidence="2">Uncharacterized protein</fullName>
    </submittedName>
</protein>
<dbReference type="EMBL" id="AP024597">
    <property type="protein sequence ID" value="BCU69297.1"/>
    <property type="molecule type" value="Genomic_DNA"/>
</dbReference>
<keyword evidence="3" id="KW-1185">Reference proteome</keyword>
<dbReference type="Proteomes" id="UP000825123">
    <property type="component" value="Chromosome"/>
</dbReference>
<proteinExistence type="predicted"/>
<evidence type="ECO:0000313" key="2">
    <source>
        <dbReference type="EMBL" id="BCU69297.1"/>
    </source>
</evidence>
<name>A0A8D5U4V3_9CREN</name>
<evidence type="ECO:0000313" key="3">
    <source>
        <dbReference type="Proteomes" id="UP000825123"/>
    </source>
</evidence>
<accession>A0A8D5U4V3</accession>
<gene>
    <name evidence="2" type="ORF">KN1_05940</name>
</gene>
<keyword evidence="1" id="KW-0472">Membrane</keyword>
<reference evidence="2 3" key="1">
    <citation type="submission" date="2021-04" db="EMBL/GenBank/DDBJ databases">
        <title>Complete genome sequence of Stygiolobus sp. KN-1.</title>
        <authorList>
            <person name="Nakamura K."/>
            <person name="Sakai H."/>
            <person name="Kurosawa N."/>
        </authorList>
    </citation>
    <scope>NUCLEOTIDE SEQUENCE [LARGE SCALE GENOMIC DNA]</scope>
    <source>
        <strain evidence="2 3">KN-1</strain>
    </source>
</reference>
<feature type="transmembrane region" description="Helical" evidence="1">
    <location>
        <begin position="170"/>
        <end position="191"/>
    </location>
</feature>
<organism evidence="2 3">
    <name type="scientific">Stygiolobus caldivivus</name>
    <dbReference type="NCBI Taxonomy" id="2824673"/>
    <lineage>
        <taxon>Archaea</taxon>
        <taxon>Thermoproteota</taxon>
        <taxon>Thermoprotei</taxon>
        <taxon>Sulfolobales</taxon>
        <taxon>Sulfolobaceae</taxon>
        <taxon>Stygiolobus</taxon>
    </lineage>
</organism>
<dbReference type="KEGG" id="csty:KN1_05940"/>
<dbReference type="AlphaFoldDB" id="A0A8D5U4V3"/>
<dbReference type="RefSeq" id="WP_221289339.1">
    <property type="nucleotide sequence ID" value="NZ_AP024597.1"/>
</dbReference>